<keyword evidence="4" id="KW-1185">Reference proteome</keyword>
<sequence length="188" mass="20184">MRNPAVTAALLAGLAFPFAVARAADWKLEPADSRLEFAASFEKSPAPGVFREFDVKLSLDPAKDDAGRLDVTINVASADMASADINKAIAGAEWFDFARFRQAEFHATEVRRVQPNAFVARGTLTLKGAQQPVEVPFSWSESGSTASMEGKFVVKRGAFGIGTGEWTATDTIGADVTVTFKVRLRKAA</sequence>
<feature type="domain" description="Lipid/polyisoprenoid-binding YceI-like" evidence="2">
    <location>
        <begin position="25"/>
        <end position="185"/>
    </location>
</feature>
<gene>
    <name evidence="3" type="ORF">WKW77_23995</name>
</gene>
<evidence type="ECO:0000313" key="4">
    <source>
        <dbReference type="Proteomes" id="UP001365846"/>
    </source>
</evidence>
<dbReference type="InterPro" id="IPR036761">
    <property type="entry name" value="TTHA0802/YceI-like_sf"/>
</dbReference>
<dbReference type="RefSeq" id="WP_340359395.1">
    <property type="nucleotide sequence ID" value="NZ_JBBKZU010000011.1"/>
</dbReference>
<dbReference type="PANTHER" id="PTHR34406">
    <property type="entry name" value="PROTEIN YCEI"/>
    <property type="match status" value="1"/>
</dbReference>
<evidence type="ECO:0000259" key="2">
    <source>
        <dbReference type="SMART" id="SM00867"/>
    </source>
</evidence>
<dbReference type="EMBL" id="JBBKZU010000011">
    <property type="protein sequence ID" value="MEJ8814169.1"/>
    <property type="molecule type" value="Genomic_DNA"/>
</dbReference>
<name>A0ABU8VKG5_9BURK</name>
<keyword evidence="1" id="KW-0732">Signal</keyword>
<protein>
    <submittedName>
        <fullName evidence="3">YceI family protein</fullName>
    </submittedName>
</protein>
<dbReference type="SMART" id="SM00867">
    <property type="entry name" value="YceI"/>
    <property type="match status" value="1"/>
</dbReference>
<evidence type="ECO:0000313" key="3">
    <source>
        <dbReference type="EMBL" id="MEJ8814169.1"/>
    </source>
</evidence>
<dbReference type="Gene3D" id="2.40.128.110">
    <property type="entry name" value="Lipid/polyisoprenoid-binding, YceI-like"/>
    <property type="match status" value="1"/>
</dbReference>
<dbReference type="Pfam" id="PF04264">
    <property type="entry name" value="YceI"/>
    <property type="match status" value="1"/>
</dbReference>
<dbReference type="PANTHER" id="PTHR34406:SF1">
    <property type="entry name" value="PROTEIN YCEI"/>
    <property type="match status" value="1"/>
</dbReference>
<evidence type="ECO:0000256" key="1">
    <source>
        <dbReference type="SAM" id="SignalP"/>
    </source>
</evidence>
<reference evidence="3 4" key="1">
    <citation type="submission" date="2024-03" db="EMBL/GenBank/DDBJ databases">
        <title>Novel species of the genus Variovorax.</title>
        <authorList>
            <person name="Liu Q."/>
            <person name="Xin Y.-H."/>
        </authorList>
    </citation>
    <scope>NUCLEOTIDE SEQUENCE [LARGE SCALE GENOMIC DNA]</scope>
    <source>
        <strain evidence="3 4">KACC 18899</strain>
    </source>
</reference>
<feature type="chain" id="PRO_5046041780" evidence="1">
    <location>
        <begin position="24"/>
        <end position="188"/>
    </location>
</feature>
<dbReference type="SUPFAM" id="SSF101874">
    <property type="entry name" value="YceI-like"/>
    <property type="match status" value="1"/>
</dbReference>
<organism evidence="3 4">
    <name type="scientific">Variovorax ureilyticus</name>
    <dbReference type="NCBI Taxonomy" id="1836198"/>
    <lineage>
        <taxon>Bacteria</taxon>
        <taxon>Pseudomonadati</taxon>
        <taxon>Pseudomonadota</taxon>
        <taxon>Betaproteobacteria</taxon>
        <taxon>Burkholderiales</taxon>
        <taxon>Comamonadaceae</taxon>
        <taxon>Variovorax</taxon>
    </lineage>
</organism>
<comment type="caution">
    <text evidence="3">The sequence shown here is derived from an EMBL/GenBank/DDBJ whole genome shotgun (WGS) entry which is preliminary data.</text>
</comment>
<dbReference type="Proteomes" id="UP001365846">
    <property type="component" value="Unassembled WGS sequence"/>
</dbReference>
<accession>A0ABU8VKG5</accession>
<dbReference type="InterPro" id="IPR007372">
    <property type="entry name" value="Lipid/polyisoprenoid-bd_YceI"/>
</dbReference>
<proteinExistence type="predicted"/>
<feature type="signal peptide" evidence="1">
    <location>
        <begin position="1"/>
        <end position="23"/>
    </location>
</feature>